<dbReference type="RefSeq" id="WP_074660601.1">
    <property type="nucleotide sequence ID" value="NZ_FNAU01000001.1"/>
</dbReference>
<evidence type="ECO:0000313" key="3">
    <source>
        <dbReference type="EMBL" id="SDE00338.1"/>
    </source>
</evidence>
<feature type="transmembrane region" description="Helical" evidence="1">
    <location>
        <begin position="69"/>
        <end position="88"/>
    </location>
</feature>
<dbReference type="Proteomes" id="UP000182744">
    <property type="component" value="Unassembled WGS sequence"/>
</dbReference>
<evidence type="ECO:0000313" key="4">
    <source>
        <dbReference type="Proteomes" id="UP000182744"/>
    </source>
</evidence>
<name>A0A1G6ZCH8_9ACTO</name>
<dbReference type="AlphaFoldDB" id="A0A1G6ZCH8"/>
<dbReference type="EMBL" id="JAWNFU010000004">
    <property type="protein sequence ID" value="MDY5153889.1"/>
    <property type="molecule type" value="Genomic_DNA"/>
</dbReference>
<dbReference type="EMBL" id="FNAU01000001">
    <property type="protein sequence ID" value="SDE00338.1"/>
    <property type="molecule type" value="Genomic_DNA"/>
</dbReference>
<reference evidence="3" key="2">
    <citation type="submission" date="2016-10" db="EMBL/GenBank/DDBJ databases">
        <authorList>
            <person name="de Groot N.N."/>
        </authorList>
    </citation>
    <scope>NUCLEOTIDE SEQUENCE [LARGE SCALE GENOMIC DNA]</scope>
    <source>
        <strain evidence="3">DSM 20639</strain>
    </source>
</reference>
<dbReference type="Proteomes" id="UP001273799">
    <property type="component" value="Unassembled WGS sequence"/>
</dbReference>
<reference evidence="2" key="3">
    <citation type="submission" date="2023-10" db="EMBL/GenBank/DDBJ databases">
        <title>Whole Genome based description of the genera Actinobaculum and Actinotignum reveals a complex phylogenetic relationship within the species included in the genus Actinotignum.</title>
        <authorList>
            <person name="Jensen C.S."/>
            <person name="Dargis R."/>
            <person name="Kemp M."/>
            <person name="Christensen J.J."/>
        </authorList>
    </citation>
    <scope>NUCLEOTIDE SEQUENCE</scope>
    <source>
        <strain evidence="2">Actinobaculum_suis_CCUG19206T</strain>
    </source>
</reference>
<proteinExistence type="predicted"/>
<evidence type="ECO:0000256" key="1">
    <source>
        <dbReference type="SAM" id="Phobius"/>
    </source>
</evidence>
<feature type="transmembrane region" description="Helical" evidence="1">
    <location>
        <begin position="42"/>
        <end position="63"/>
    </location>
</feature>
<keyword evidence="4" id="KW-1185">Reference proteome</keyword>
<organism evidence="3 4">
    <name type="scientific">Actinobaculum suis</name>
    <dbReference type="NCBI Taxonomy" id="1657"/>
    <lineage>
        <taxon>Bacteria</taxon>
        <taxon>Bacillati</taxon>
        <taxon>Actinomycetota</taxon>
        <taxon>Actinomycetes</taxon>
        <taxon>Actinomycetales</taxon>
        <taxon>Actinomycetaceae</taxon>
        <taxon>Actinobaculum</taxon>
    </lineage>
</organism>
<keyword evidence="1" id="KW-1133">Transmembrane helix</keyword>
<sequence>MALSDYERKMLEELEAQLADEDPSFAQNMKPKEVRETVTRQLSIRHLVLGLLALVCGIALLVWGVAASMLWISGGGVIIMFGGVWYALAGITTQKVEQPVGGDSNTESPGAKARGFMARQVEEWNRRRRDFGGA</sequence>
<reference evidence="4" key="1">
    <citation type="submission" date="2016-10" db="EMBL/GenBank/DDBJ databases">
        <authorList>
            <person name="Varghese N."/>
        </authorList>
    </citation>
    <scope>NUCLEOTIDE SEQUENCE [LARGE SCALE GENOMIC DNA]</scope>
    <source>
        <strain evidence="4">DSM 20639</strain>
    </source>
</reference>
<dbReference type="InterPro" id="IPR021401">
    <property type="entry name" value="DUF3040"/>
</dbReference>
<dbReference type="Pfam" id="PF11239">
    <property type="entry name" value="DUF3040"/>
    <property type="match status" value="1"/>
</dbReference>
<gene>
    <name evidence="2" type="ORF">R6G71_07535</name>
    <name evidence="3" type="ORF">SAMN05421878_10164</name>
</gene>
<protein>
    <submittedName>
        <fullName evidence="2">DUF3040 domain-containing protein</fullName>
    </submittedName>
</protein>
<evidence type="ECO:0000313" key="2">
    <source>
        <dbReference type="EMBL" id="MDY5153889.1"/>
    </source>
</evidence>
<keyword evidence="1" id="KW-0812">Transmembrane</keyword>
<accession>A0A1G6ZCH8</accession>
<keyword evidence="1" id="KW-0472">Membrane</keyword>